<dbReference type="GO" id="GO:0003700">
    <property type="term" value="F:DNA-binding transcription factor activity"/>
    <property type="evidence" value="ECO:0007669"/>
    <property type="project" value="TreeGrafter"/>
</dbReference>
<dbReference type="PANTHER" id="PTHR30146">
    <property type="entry name" value="LACI-RELATED TRANSCRIPTIONAL REPRESSOR"/>
    <property type="match status" value="1"/>
</dbReference>
<dbReference type="RefSeq" id="WP_145856989.1">
    <property type="nucleotide sequence ID" value="NZ_RPFW01000005.1"/>
</dbReference>
<feature type="domain" description="HTH lacI-type" evidence="4">
    <location>
        <begin position="9"/>
        <end position="65"/>
    </location>
</feature>
<keyword evidence="6" id="KW-1185">Reference proteome</keyword>
<dbReference type="Gene3D" id="3.40.50.2300">
    <property type="match status" value="2"/>
</dbReference>
<evidence type="ECO:0000256" key="3">
    <source>
        <dbReference type="ARBA" id="ARBA00023163"/>
    </source>
</evidence>
<protein>
    <submittedName>
        <fullName evidence="5">LacI family transcriptional regulator</fullName>
    </submittedName>
</protein>
<dbReference type="EMBL" id="RPFW01000005">
    <property type="protein sequence ID" value="TVZ02203.1"/>
    <property type="molecule type" value="Genomic_DNA"/>
</dbReference>
<dbReference type="SUPFAM" id="SSF53822">
    <property type="entry name" value="Periplasmic binding protein-like I"/>
    <property type="match status" value="1"/>
</dbReference>
<dbReference type="PROSITE" id="PS50932">
    <property type="entry name" value="HTH_LACI_2"/>
    <property type="match status" value="1"/>
</dbReference>
<dbReference type="Gene3D" id="1.10.260.40">
    <property type="entry name" value="lambda repressor-like DNA-binding domains"/>
    <property type="match status" value="1"/>
</dbReference>
<dbReference type="SUPFAM" id="SSF47413">
    <property type="entry name" value="lambda repressor-like DNA-binding domains"/>
    <property type="match status" value="1"/>
</dbReference>
<dbReference type="CDD" id="cd01392">
    <property type="entry name" value="HTH_LacI"/>
    <property type="match status" value="1"/>
</dbReference>
<dbReference type="Proteomes" id="UP000460272">
    <property type="component" value="Unassembled WGS sequence"/>
</dbReference>
<dbReference type="Pfam" id="PF00356">
    <property type="entry name" value="LacI"/>
    <property type="match status" value="1"/>
</dbReference>
<keyword evidence="1" id="KW-0805">Transcription regulation</keyword>
<sequence>MTATERPRITAADIARAAGVSRATVGFVLNNTPGQTISEATRERVLQEAARRGYRPNSAAQALASGRSRIVLFVLPDWPADYAMHLYLGEAAHVLGMAGYSLITYTRYPSDQARPLWETLDPEVVVGMFPFSDEEMAALRASGIAKVYPGPGQPPPDEQPLVTAGTRMQVQYLAGLGHRKLAFASPSDPRLTVIAGPRLRAAQRTASSLGIACLDARELDSRDESARKAALAWHAAGVTGVIAYNDETAAVFAGGALRAGLSVPGDLAVVGHDDSPISAAFVPGLSSVRVDYAGMGRYVAWQAVHLADGRPLPGMSPGVTATVVARESA</sequence>
<dbReference type="InterPro" id="IPR000843">
    <property type="entry name" value="HTH_LacI"/>
</dbReference>
<evidence type="ECO:0000313" key="5">
    <source>
        <dbReference type="EMBL" id="TVZ02203.1"/>
    </source>
</evidence>
<evidence type="ECO:0000259" key="4">
    <source>
        <dbReference type="PROSITE" id="PS50932"/>
    </source>
</evidence>
<dbReference type="PANTHER" id="PTHR30146:SF153">
    <property type="entry name" value="LACTOSE OPERON REPRESSOR"/>
    <property type="match status" value="1"/>
</dbReference>
<gene>
    <name evidence="5" type="ORF">EAS64_25585</name>
</gene>
<dbReference type="SMART" id="SM00354">
    <property type="entry name" value="HTH_LACI"/>
    <property type="match status" value="1"/>
</dbReference>
<name>A0A6P2BYD2_9ACTN</name>
<proteinExistence type="predicted"/>
<dbReference type="Pfam" id="PF13377">
    <property type="entry name" value="Peripla_BP_3"/>
    <property type="match status" value="1"/>
</dbReference>
<dbReference type="CDD" id="cd06267">
    <property type="entry name" value="PBP1_LacI_sugar_binding-like"/>
    <property type="match status" value="1"/>
</dbReference>
<dbReference type="InterPro" id="IPR010982">
    <property type="entry name" value="Lambda_DNA-bd_dom_sf"/>
</dbReference>
<keyword evidence="3" id="KW-0804">Transcription</keyword>
<accession>A0A6P2BYD2</accession>
<evidence type="ECO:0000256" key="2">
    <source>
        <dbReference type="ARBA" id="ARBA00023125"/>
    </source>
</evidence>
<comment type="caution">
    <text evidence="5">The sequence shown here is derived from an EMBL/GenBank/DDBJ whole genome shotgun (WGS) entry which is preliminary data.</text>
</comment>
<dbReference type="InterPro" id="IPR046335">
    <property type="entry name" value="LacI/GalR-like_sensor"/>
</dbReference>
<organism evidence="5 6">
    <name type="scientific">Trebonia kvetii</name>
    <dbReference type="NCBI Taxonomy" id="2480626"/>
    <lineage>
        <taxon>Bacteria</taxon>
        <taxon>Bacillati</taxon>
        <taxon>Actinomycetota</taxon>
        <taxon>Actinomycetes</taxon>
        <taxon>Streptosporangiales</taxon>
        <taxon>Treboniaceae</taxon>
        <taxon>Trebonia</taxon>
    </lineage>
</organism>
<reference evidence="5 6" key="1">
    <citation type="submission" date="2018-11" db="EMBL/GenBank/DDBJ databases">
        <title>Trebonia kvetii gen.nov., sp.nov., a novel acidophilic actinobacterium, and proposal of the new actinobacterial family Treboniaceae fam. nov.</title>
        <authorList>
            <person name="Rapoport D."/>
            <person name="Sagova-Mareckova M."/>
            <person name="Sedlacek I."/>
            <person name="Provaznik J."/>
            <person name="Kralova S."/>
            <person name="Pavlinic D."/>
            <person name="Benes V."/>
            <person name="Kopecky J."/>
        </authorList>
    </citation>
    <scope>NUCLEOTIDE SEQUENCE [LARGE SCALE GENOMIC DNA]</scope>
    <source>
        <strain evidence="5 6">15Tr583</strain>
    </source>
</reference>
<dbReference type="GO" id="GO:0000976">
    <property type="term" value="F:transcription cis-regulatory region binding"/>
    <property type="evidence" value="ECO:0007669"/>
    <property type="project" value="TreeGrafter"/>
</dbReference>
<dbReference type="AlphaFoldDB" id="A0A6P2BYD2"/>
<evidence type="ECO:0000313" key="6">
    <source>
        <dbReference type="Proteomes" id="UP000460272"/>
    </source>
</evidence>
<dbReference type="OrthoDB" id="3288692at2"/>
<keyword evidence="2" id="KW-0238">DNA-binding</keyword>
<dbReference type="InterPro" id="IPR028082">
    <property type="entry name" value="Peripla_BP_I"/>
</dbReference>
<evidence type="ECO:0000256" key="1">
    <source>
        <dbReference type="ARBA" id="ARBA00023015"/>
    </source>
</evidence>